<evidence type="ECO:0000313" key="2">
    <source>
        <dbReference type="Proteomes" id="UP000467193"/>
    </source>
</evidence>
<gene>
    <name evidence="1" type="ORF">MSEDJ_56080</name>
</gene>
<sequence>MRPLVVRVVQVIEFGCCQDLDVQGEEVTTDCRSGRRAEFVYRDYLGDGVVPRVCLWPADARVPALSHQVETFLAVTGSLSIPWDANRLVGIEQILSQIVLYRTCGRCVAEYPTAGT</sequence>
<dbReference type="AlphaFoldDB" id="A0A7I7QYX9"/>
<dbReference type="KEGG" id="msei:MSEDJ_56080"/>
<keyword evidence="2" id="KW-1185">Reference proteome</keyword>
<dbReference type="Proteomes" id="UP000467193">
    <property type="component" value="Chromosome"/>
</dbReference>
<organism evidence="1 2">
    <name type="scientific">Mycolicibacterium sediminis</name>
    <dbReference type="NCBI Taxonomy" id="1286180"/>
    <lineage>
        <taxon>Bacteria</taxon>
        <taxon>Bacillati</taxon>
        <taxon>Actinomycetota</taxon>
        <taxon>Actinomycetes</taxon>
        <taxon>Mycobacteriales</taxon>
        <taxon>Mycobacteriaceae</taxon>
        <taxon>Mycolicibacterium</taxon>
    </lineage>
</organism>
<protein>
    <submittedName>
        <fullName evidence="1">Uncharacterized protein</fullName>
    </submittedName>
</protein>
<proteinExistence type="predicted"/>
<reference evidence="1 2" key="1">
    <citation type="journal article" date="2019" name="Emerg. Microbes Infect.">
        <title>Comprehensive subspecies identification of 175 nontuberculous mycobacteria species based on 7547 genomic profiles.</title>
        <authorList>
            <person name="Matsumoto Y."/>
            <person name="Kinjo T."/>
            <person name="Motooka D."/>
            <person name="Nabeya D."/>
            <person name="Jung N."/>
            <person name="Uechi K."/>
            <person name="Horii T."/>
            <person name="Iida T."/>
            <person name="Fujita J."/>
            <person name="Nakamura S."/>
        </authorList>
    </citation>
    <scope>NUCLEOTIDE SEQUENCE [LARGE SCALE GENOMIC DNA]</scope>
    <source>
        <strain evidence="1 2">JCM 17899</strain>
    </source>
</reference>
<name>A0A7I7QYX9_9MYCO</name>
<dbReference type="EMBL" id="AP022588">
    <property type="protein sequence ID" value="BBY31512.1"/>
    <property type="molecule type" value="Genomic_DNA"/>
</dbReference>
<evidence type="ECO:0000313" key="1">
    <source>
        <dbReference type="EMBL" id="BBY31512.1"/>
    </source>
</evidence>
<accession>A0A7I7QYX9</accession>